<dbReference type="PROSITE" id="PS00107">
    <property type="entry name" value="PROTEIN_KINASE_ATP"/>
    <property type="match status" value="1"/>
</dbReference>
<keyword evidence="1" id="KW-0723">Serine/threonine-protein kinase</keyword>
<feature type="compositionally biased region" description="Polar residues" evidence="8">
    <location>
        <begin position="1050"/>
        <end position="1064"/>
    </location>
</feature>
<keyword evidence="3 6" id="KW-0547">Nucleotide-binding</keyword>
<feature type="region of interest" description="Disordered" evidence="8">
    <location>
        <begin position="853"/>
        <end position="1064"/>
    </location>
</feature>
<keyword evidence="5 6" id="KW-0067">ATP-binding</keyword>
<dbReference type="InterPro" id="IPR008271">
    <property type="entry name" value="Ser/Thr_kinase_AS"/>
</dbReference>
<feature type="domain" description="Protein kinase" evidence="9">
    <location>
        <begin position="58"/>
        <end position="325"/>
    </location>
</feature>
<name>A0AAJ5YSB9_9BASI</name>
<feature type="compositionally biased region" description="Polar residues" evidence="8">
    <location>
        <begin position="853"/>
        <end position="865"/>
    </location>
</feature>
<evidence type="ECO:0000256" key="6">
    <source>
        <dbReference type="PROSITE-ProRule" id="PRU10141"/>
    </source>
</evidence>
<feature type="compositionally biased region" description="Low complexity" evidence="8">
    <location>
        <begin position="1013"/>
        <end position="1022"/>
    </location>
</feature>
<feature type="region of interest" description="Disordered" evidence="8">
    <location>
        <begin position="1170"/>
        <end position="1205"/>
    </location>
</feature>
<feature type="compositionally biased region" description="Basic and acidic residues" evidence="8">
    <location>
        <begin position="523"/>
        <end position="534"/>
    </location>
</feature>
<feature type="domain" description="KA1" evidence="10">
    <location>
        <begin position="1247"/>
        <end position="1297"/>
    </location>
</feature>
<feature type="compositionally biased region" description="Polar residues" evidence="8">
    <location>
        <begin position="370"/>
        <end position="390"/>
    </location>
</feature>
<dbReference type="PROSITE" id="PS50011">
    <property type="entry name" value="PROTEIN_KINASE_DOM"/>
    <property type="match status" value="1"/>
</dbReference>
<keyword evidence="2" id="KW-0808">Transferase</keyword>
<reference evidence="11 12" key="1">
    <citation type="submission" date="2023-03" db="EMBL/GenBank/DDBJ databases">
        <title>Mating type loci evolution in Malassezia.</title>
        <authorList>
            <person name="Coelho M.A."/>
        </authorList>
    </citation>
    <scope>NUCLEOTIDE SEQUENCE [LARGE SCALE GENOMIC DNA]</scope>
    <source>
        <strain evidence="11 12">CBS 9725</strain>
    </source>
</reference>
<proteinExistence type="predicted"/>
<feature type="compositionally biased region" description="Low complexity" evidence="8">
    <location>
        <begin position="459"/>
        <end position="471"/>
    </location>
</feature>
<dbReference type="PANTHER" id="PTHR24346:SF110">
    <property type="entry name" value="NON-SPECIFIC SERINE_THREONINE PROTEIN KINASE"/>
    <property type="match status" value="1"/>
</dbReference>
<sequence>MSTAEAIVAPADTAGGTLDTAVDAMRTGAPGHLPITSPTALNYFAAHPRRPQVYFGDYLLLQTLGEGEFGKVKLGVHRTYGEETAIKLIKREKVAAADDAEAAKISKVEREIQILNELRHPNIVHLYEVIESERYIGIVLEYGAGGELFDYILAHKCLQERDACRLFSQLISGVSYLHRKKIIHRDLKLENLLLDRDRNVIITDFGFANNFAARGNDLMATSCGSPCYAAPELVVQDGMYVGAAVDVWSCGVILYAMLAGYLPFDDDPANPDGDNINLLYKYIMATPLTFPDYIGSEPRSLLLRMLVPDPQNRATLEEVMQHPWLAQYSSLFRFSVKDLERAAMEQQAKKRQAYREQMLKQEKLLEQQLVQPSIPRSQTESISVRSTTPTVDPVLPTSASLGVMSNSTKTSSDDAPSEPSSMLSLANLTQSTTAPVSRPVPSSSDRSLLQGTPPFSNETATAASASPTPSSKRVPVPETPAMVLESPAHSAENISSSSPAGSNSDSSKRKAAHESVEQPTKMHAVDEPRAESRPSRSASGTKARVLSNGFGAAELNLSALGSAAKRTVSNISRRSPSNAEIASRSSSSSSRRNRRFWPLAQARVEALDKSEDRVQGSRIHPPYSSNSNASEIASEPSAISANAQNTDPFLPHSVKQRSDSVSNRSILMQSISGNTSVDNSSVPQSNETEQERNRGQDYSNPPSKSADMPHAVPALDYTNRQGLAPPLVFNNGVPVIYNTSQSTAAERVARDSTVPPSSFGQTPVSLTSYLPTRLAEPARPRKSSTASSKAETQEASLTSFAQPIHASKPPTSSAEHTASGRKPVPVAKPAALEPNGAPQDATEPVFDIVSKLTDPSKQQPTSQLQSDDKKATVDSSAEKLTAGNADAKDTDQQISEKTLPNLLTGAEQESLSRSDSIGPNSKRASLNIDTSARNKPERPRPLSMQTTLPSATIPAAPGRFSLDTNMDRPIPSAQFGTGRNSTSGARPSLEGRTSQLGRSAPWWRRLSGSYSTQPSQPSVSPVNPALTSVREESQKKRPTNLRKPTPGIRSESSGSATQTPTVSFAQGDRRFSAQLDARPEQDNRRVSVAGDARTVQRPMRMDWDDRRLGMHVGAVDQAALTTRAPEEVMRNLFEALFSMGVEMRRSPDSEFRIECVRVKRPGLLRQLFSRKRDQTDPNTRWSSRLGRQRPTSAAGAPRASFQQDDVDRAMSRMSIGGIPSSSTGLSRLSIDEPFLAPTTLPLYGEGSKDGGHEVRFYVELTRIATLNGLYSVDIRRVKGNVWSYKFLYHALLERVELGGTLPVRR</sequence>
<evidence type="ECO:0000259" key="9">
    <source>
        <dbReference type="PROSITE" id="PS50011"/>
    </source>
</evidence>
<feature type="binding site" evidence="6">
    <location>
        <position position="87"/>
    </location>
    <ligand>
        <name>ATP</name>
        <dbReference type="ChEBI" id="CHEBI:30616"/>
    </ligand>
</feature>
<keyword evidence="12" id="KW-1185">Reference proteome</keyword>
<feature type="compositionally biased region" description="Polar residues" evidence="8">
    <location>
        <begin position="449"/>
        <end position="458"/>
    </location>
</feature>
<gene>
    <name evidence="11" type="ORF">MYAM1_000602</name>
</gene>
<feature type="compositionally biased region" description="Polar residues" evidence="8">
    <location>
        <begin position="567"/>
        <end position="580"/>
    </location>
</feature>
<feature type="compositionally biased region" description="Basic and acidic residues" evidence="8">
    <location>
        <begin position="506"/>
        <end position="516"/>
    </location>
</feature>
<evidence type="ECO:0000256" key="1">
    <source>
        <dbReference type="ARBA" id="ARBA00022527"/>
    </source>
</evidence>
<dbReference type="PROSITE" id="PS00108">
    <property type="entry name" value="PROTEIN_KINASE_ST"/>
    <property type="match status" value="1"/>
</dbReference>
<feature type="coiled-coil region" evidence="7">
    <location>
        <begin position="336"/>
        <end position="364"/>
    </location>
</feature>
<feature type="region of interest" description="Disordered" evidence="8">
    <location>
        <begin position="370"/>
        <end position="543"/>
    </location>
</feature>
<dbReference type="SMART" id="SM00220">
    <property type="entry name" value="S_TKc"/>
    <property type="match status" value="1"/>
</dbReference>
<dbReference type="FunFam" id="1.10.510.10:FF:000636">
    <property type="entry name" value="Non-specific serine/threonine protein kinase"/>
    <property type="match status" value="1"/>
</dbReference>
<dbReference type="GO" id="GO:0035556">
    <property type="term" value="P:intracellular signal transduction"/>
    <property type="evidence" value="ECO:0007669"/>
    <property type="project" value="TreeGrafter"/>
</dbReference>
<evidence type="ECO:0000256" key="8">
    <source>
        <dbReference type="SAM" id="MobiDB-lite"/>
    </source>
</evidence>
<evidence type="ECO:0000259" key="10">
    <source>
        <dbReference type="PROSITE" id="PS50032"/>
    </source>
</evidence>
<dbReference type="PANTHER" id="PTHR24346">
    <property type="entry name" value="MAP/MICROTUBULE AFFINITY-REGULATING KINASE"/>
    <property type="match status" value="1"/>
</dbReference>
<evidence type="ECO:0008006" key="13">
    <source>
        <dbReference type="Google" id="ProtNLM"/>
    </source>
</evidence>
<dbReference type="InterPro" id="IPR017441">
    <property type="entry name" value="Protein_kinase_ATP_BS"/>
</dbReference>
<feature type="region of interest" description="Disordered" evidence="8">
    <location>
        <begin position="743"/>
        <end position="841"/>
    </location>
</feature>
<feature type="region of interest" description="Disordered" evidence="8">
    <location>
        <begin position="566"/>
        <end position="593"/>
    </location>
</feature>
<dbReference type="Proteomes" id="UP001219567">
    <property type="component" value="Chromosome 1"/>
</dbReference>
<feature type="region of interest" description="Disordered" evidence="8">
    <location>
        <begin position="607"/>
        <end position="710"/>
    </location>
</feature>
<evidence type="ECO:0000313" key="12">
    <source>
        <dbReference type="Proteomes" id="UP001219567"/>
    </source>
</evidence>
<evidence type="ECO:0000256" key="3">
    <source>
        <dbReference type="ARBA" id="ARBA00022741"/>
    </source>
</evidence>
<dbReference type="InterPro" id="IPR000719">
    <property type="entry name" value="Prot_kinase_dom"/>
</dbReference>
<feature type="compositionally biased region" description="Polar residues" evidence="8">
    <location>
        <begin position="783"/>
        <end position="801"/>
    </location>
</feature>
<keyword evidence="7" id="KW-0175">Coiled coil</keyword>
<evidence type="ECO:0000256" key="7">
    <source>
        <dbReference type="SAM" id="Coils"/>
    </source>
</evidence>
<protein>
    <recommendedName>
        <fullName evidence="13">Non-specific serine/threonine protein kinase</fullName>
    </recommendedName>
</protein>
<feature type="compositionally biased region" description="Polar residues" evidence="8">
    <location>
        <begin position="974"/>
        <end position="997"/>
    </location>
</feature>
<dbReference type="GO" id="GO:0004674">
    <property type="term" value="F:protein serine/threonine kinase activity"/>
    <property type="evidence" value="ECO:0007669"/>
    <property type="project" value="UniProtKB-KW"/>
</dbReference>
<evidence type="ECO:0000256" key="2">
    <source>
        <dbReference type="ARBA" id="ARBA00022679"/>
    </source>
</evidence>
<dbReference type="Pfam" id="PF02149">
    <property type="entry name" value="KA1"/>
    <property type="match status" value="1"/>
</dbReference>
<dbReference type="Pfam" id="PF00069">
    <property type="entry name" value="Pkinase"/>
    <property type="match status" value="1"/>
</dbReference>
<feature type="compositionally biased region" description="Low complexity" evidence="8">
    <location>
        <begin position="486"/>
        <end position="505"/>
    </location>
</feature>
<feature type="compositionally biased region" description="Polar residues" evidence="8">
    <location>
        <begin position="397"/>
        <end position="434"/>
    </location>
</feature>
<dbReference type="InterPro" id="IPR011009">
    <property type="entry name" value="Kinase-like_dom_sf"/>
</dbReference>
<feature type="compositionally biased region" description="Low complexity" evidence="8">
    <location>
        <begin position="435"/>
        <end position="447"/>
    </location>
</feature>
<evidence type="ECO:0000256" key="4">
    <source>
        <dbReference type="ARBA" id="ARBA00022777"/>
    </source>
</evidence>
<dbReference type="GO" id="GO:0005524">
    <property type="term" value="F:ATP binding"/>
    <property type="evidence" value="ECO:0007669"/>
    <property type="project" value="UniProtKB-UniRule"/>
</dbReference>
<evidence type="ECO:0000256" key="5">
    <source>
        <dbReference type="ARBA" id="ARBA00022840"/>
    </source>
</evidence>
<dbReference type="GO" id="GO:0005737">
    <property type="term" value="C:cytoplasm"/>
    <property type="evidence" value="ECO:0007669"/>
    <property type="project" value="TreeGrafter"/>
</dbReference>
<organism evidence="11 12">
    <name type="scientific">Malassezia yamatoensis</name>
    <dbReference type="NCBI Taxonomy" id="253288"/>
    <lineage>
        <taxon>Eukaryota</taxon>
        <taxon>Fungi</taxon>
        <taxon>Dikarya</taxon>
        <taxon>Basidiomycota</taxon>
        <taxon>Ustilaginomycotina</taxon>
        <taxon>Malasseziomycetes</taxon>
        <taxon>Malasseziales</taxon>
        <taxon>Malasseziaceae</taxon>
        <taxon>Malassezia</taxon>
    </lineage>
</organism>
<dbReference type="Gene3D" id="3.30.310.80">
    <property type="entry name" value="Kinase associated domain 1, KA1"/>
    <property type="match status" value="1"/>
</dbReference>
<feature type="compositionally biased region" description="Low complexity" evidence="8">
    <location>
        <begin position="624"/>
        <end position="643"/>
    </location>
</feature>
<feature type="compositionally biased region" description="Polar residues" evidence="8">
    <location>
        <begin position="907"/>
        <end position="931"/>
    </location>
</feature>
<dbReference type="SUPFAM" id="SSF56112">
    <property type="entry name" value="Protein kinase-like (PK-like)"/>
    <property type="match status" value="1"/>
</dbReference>
<dbReference type="EMBL" id="CP119943">
    <property type="protein sequence ID" value="WFC97881.1"/>
    <property type="molecule type" value="Genomic_DNA"/>
</dbReference>
<dbReference type="InterPro" id="IPR001772">
    <property type="entry name" value="KA1_dom"/>
</dbReference>
<feature type="compositionally biased region" description="Polar residues" evidence="8">
    <location>
        <begin position="659"/>
        <end position="687"/>
    </location>
</feature>
<accession>A0AAJ5YSB9</accession>
<dbReference type="Gene3D" id="1.10.510.10">
    <property type="entry name" value="Transferase(Phosphotransferase) domain 1"/>
    <property type="match status" value="1"/>
</dbReference>
<evidence type="ECO:0000313" key="11">
    <source>
        <dbReference type="EMBL" id="WFC97881.1"/>
    </source>
</evidence>
<feature type="compositionally biased region" description="Polar residues" evidence="8">
    <location>
        <begin position="754"/>
        <end position="770"/>
    </location>
</feature>
<keyword evidence="4" id="KW-0418">Kinase</keyword>
<dbReference type="PROSITE" id="PS50032">
    <property type="entry name" value="KA1"/>
    <property type="match status" value="1"/>
</dbReference>
<dbReference type="FunFam" id="3.30.200.20:FF:000003">
    <property type="entry name" value="Non-specific serine/threonine protein kinase"/>
    <property type="match status" value="1"/>
</dbReference>